<evidence type="ECO:0000256" key="1">
    <source>
        <dbReference type="SAM" id="MobiDB-lite"/>
    </source>
</evidence>
<evidence type="ECO:0000313" key="2">
    <source>
        <dbReference type="EMBL" id="MFB9645459.1"/>
    </source>
</evidence>
<protein>
    <submittedName>
        <fullName evidence="2">Uncharacterized protein</fullName>
    </submittedName>
</protein>
<feature type="region of interest" description="Disordered" evidence="1">
    <location>
        <begin position="1"/>
        <end position="44"/>
    </location>
</feature>
<comment type="caution">
    <text evidence="2">The sequence shown here is derived from an EMBL/GenBank/DDBJ whole genome shotgun (WGS) entry which is preliminary data.</text>
</comment>
<evidence type="ECO:0000313" key="3">
    <source>
        <dbReference type="Proteomes" id="UP001589611"/>
    </source>
</evidence>
<proteinExistence type="predicted"/>
<feature type="compositionally biased region" description="Basic and acidic residues" evidence="1">
    <location>
        <begin position="18"/>
        <end position="28"/>
    </location>
</feature>
<reference evidence="2 3" key="1">
    <citation type="submission" date="2024-09" db="EMBL/GenBank/DDBJ databases">
        <authorList>
            <person name="Sun Q."/>
            <person name="Mori K."/>
        </authorList>
    </citation>
    <scope>NUCLEOTIDE SEQUENCE [LARGE SCALE GENOMIC DNA]</scope>
    <source>
        <strain evidence="2 3">JCM 1342</strain>
    </source>
</reference>
<sequence length="44" mass="4648">MSDKSPKKSSAKTAASRTLKEKRADKKAKGAGRAGNDVTDATRK</sequence>
<keyword evidence="3" id="KW-1185">Reference proteome</keyword>
<accession>A0ABV5T2G1</accession>
<organism evidence="2 3">
    <name type="scientific">Microbacterium terregens</name>
    <dbReference type="NCBI Taxonomy" id="69363"/>
    <lineage>
        <taxon>Bacteria</taxon>
        <taxon>Bacillati</taxon>
        <taxon>Actinomycetota</taxon>
        <taxon>Actinomycetes</taxon>
        <taxon>Micrococcales</taxon>
        <taxon>Microbacteriaceae</taxon>
        <taxon>Microbacterium</taxon>
    </lineage>
</organism>
<gene>
    <name evidence="2" type="ORF">ACFFPJ_06585</name>
</gene>
<dbReference type="RefSeq" id="WP_344714564.1">
    <property type="nucleotide sequence ID" value="NZ_BAAAWH010000001.1"/>
</dbReference>
<dbReference type="EMBL" id="JBHMBE010000002">
    <property type="protein sequence ID" value="MFB9645459.1"/>
    <property type="molecule type" value="Genomic_DNA"/>
</dbReference>
<dbReference type="Proteomes" id="UP001589611">
    <property type="component" value="Unassembled WGS sequence"/>
</dbReference>
<name>A0ABV5T2G1_9MICO</name>